<dbReference type="PANTHER" id="PTHR39600:SF1">
    <property type="entry name" value="PEPTIDASE INHIBITOR I78 FAMILY PROTEIN"/>
    <property type="match status" value="1"/>
</dbReference>
<evidence type="ECO:0000313" key="2">
    <source>
        <dbReference type="EMBL" id="RYJ60295.1"/>
    </source>
</evidence>
<dbReference type="AlphaFoldDB" id="A0A482U624"/>
<dbReference type="Pfam" id="PF11720">
    <property type="entry name" value="Inhibitor_I78"/>
    <property type="match status" value="1"/>
</dbReference>
<dbReference type="PROSITE" id="PS51257">
    <property type="entry name" value="PROKAR_LIPOPROTEIN"/>
    <property type="match status" value="1"/>
</dbReference>
<dbReference type="InterPro" id="IPR021719">
    <property type="entry name" value="Prot_inh_I78"/>
</dbReference>
<sequence>MHLLKLSISTLLAATVLSAGCQSTASPPAGLSQAPTTCNAEAVRNLIGKTATPALLEEAKKRSGASTARILRPDDIVTLEYDSRRLNINTGADMTIERISCG</sequence>
<dbReference type="OrthoDB" id="7917348at2"/>
<dbReference type="Gene3D" id="3.30.10.10">
    <property type="entry name" value="Trypsin Inhibitor V, subunit A"/>
    <property type="match status" value="1"/>
</dbReference>
<protein>
    <submittedName>
        <fullName evidence="2">Peptidase inhibitor I78 family protein</fullName>
    </submittedName>
</protein>
<dbReference type="PANTHER" id="PTHR39600">
    <property type="entry name" value="PEPTIDASE INHIBITOR I78 FAMILY PROTEIN"/>
    <property type="match status" value="1"/>
</dbReference>
<gene>
    <name evidence="2" type="ORF">EJA06_019970</name>
</gene>
<dbReference type="Proteomes" id="UP000282800">
    <property type="component" value="Unassembled WGS sequence"/>
</dbReference>
<name>A0A482U624_9PSED</name>
<feature type="signal peptide" evidence="1">
    <location>
        <begin position="1"/>
        <end position="25"/>
    </location>
</feature>
<dbReference type="EMBL" id="RWYU02000009">
    <property type="protein sequence ID" value="RYJ60295.1"/>
    <property type="molecule type" value="Genomic_DNA"/>
</dbReference>
<evidence type="ECO:0000313" key="3">
    <source>
        <dbReference type="Proteomes" id="UP000282800"/>
    </source>
</evidence>
<reference evidence="2 3" key="1">
    <citation type="submission" date="2019-01" db="EMBL/GenBank/DDBJ databases">
        <title>High-quality draft genome of. Pseudomonas songnenensis str. L103, a full-fledged denitrifier isolated from 100 meters deep aquifer in a heavily nitrogen fertilized agricultural area.</title>
        <authorList>
            <person name="Liu M."/>
            <person name="Liu B."/>
        </authorList>
    </citation>
    <scope>NUCLEOTIDE SEQUENCE [LARGE SCALE GENOMIC DNA]</scope>
    <source>
        <strain evidence="2 3">L103</strain>
    </source>
</reference>
<proteinExistence type="predicted"/>
<feature type="chain" id="PRO_5020537486" evidence="1">
    <location>
        <begin position="26"/>
        <end position="102"/>
    </location>
</feature>
<accession>A0A482U624</accession>
<dbReference type="RefSeq" id="WP_126190479.1">
    <property type="nucleotide sequence ID" value="NZ_RWYU02000009.1"/>
</dbReference>
<comment type="caution">
    <text evidence="2">The sequence shown here is derived from an EMBL/GenBank/DDBJ whole genome shotgun (WGS) entry which is preliminary data.</text>
</comment>
<keyword evidence="1" id="KW-0732">Signal</keyword>
<evidence type="ECO:0000256" key="1">
    <source>
        <dbReference type="SAM" id="SignalP"/>
    </source>
</evidence>
<organism evidence="2 3">
    <name type="scientific">Pseudomonas songnenensis</name>
    <dbReference type="NCBI Taxonomy" id="1176259"/>
    <lineage>
        <taxon>Bacteria</taxon>
        <taxon>Pseudomonadati</taxon>
        <taxon>Pseudomonadota</taxon>
        <taxon>Gammaproteobacteria</taxon>
        <taxon>Pseudomonadales</taxon>
        <taxon>Pseudomonadaceae</taxon>
        <taxon>Pseudomonas</taxon>
    </lineage>
</organism>